<dbReference type="InterPro" id="IPR014710">
    <property type="entry name" value="RmlC-like_jellyroll"/>
</dbReference>
<proteinExistence type="predicted"/>
<dbReference type="Proteomes" id="UP001138500">
    <property type="component" value="Unassembled WGS sequence"/>
</dbReference>
<dbReference type="PANTHER" id="PTHR12461:SF101">
    <property type="entry name" value="TRNA WYBUTOSINE-SYNTHESIZING PROTEIN 4"/>
    <property type="match status" value="1"/>
</dbReference>
<evidence type="ECO:0000256" key="1">
    <source>
        <dbReference type="SAM" id="MobiDB-lite"/>
    </source>
</evidence>
<sequence>PRRPPRPTRRPRHPPRHPPPACTQPALDPPPDEPPPPPLLNAWLGPRGTKTPLHTDPHQNVLCQVVGYKYIRLYPPHESARLYPLGVDDNGLCMDNTSSIDIARVRRPPLGLETEVVGAAEEIHTRYPLFADAEFVEGILAPGECLYIPLGWWHYVESLSTSFSVSFWWN</sequence>
<evidence type="ECO:0000313" key="3">
    <source>
        <dbReference type="EMBL" id="KAH9838186.1"/>
    </source>
</evidence>
<dbReference type="EMBL" id="RIBY02000724">
    <property type="protein sequence ID" value="KAH9838186.1"/>
    <property type="molecule type" value="Genomic_DNA"/>
</dbReference>
<feature type="non-terminal residue" evidence="3">
    <location>
        <position position="1"/>
    </location>
</feature>
<dbReference type="Gene3D" id="2.60.120.10">
    <property type="entry name" value="Jelly Rolls"/>
    <property type="match status" value="1"/>
</dbReference>
<dbReference type="InterPro" id="IPR003347">
    <property type="entry name" value="JmjC_dom"/>
</dbReference>
<reference evidence="3 4" key="2">
    <citation type="journal article" date="2021" name="Curr. Genet.">
        <title>Genetic response to nitrogen starvation in the aggressive Eucalyptus foliar pathogen Teratosphaeria destructans.</title>
        <authorList>
            <person name="Havenga M."/>
            <person name="Wingfield B.D."/>
            <person name="Wingfield M.J."/>
            <person name="Dreyer L.L."/>
            <person name="Roets F."/>
            <person name="Aylward J."/>
        </authorList>
    </citation>
    <scope>NUCLEOTIDE SEQUENCE [LARGE SCALE GENOMIC DNA]</scope>
    <source>
        <strain evidence="3">CMW44962</strain>
    </source>
</reference>
<dbReference type="PANTHER" id="PTHR12461">
    <property type="entry name" value="HYPOXIA-INDUCIBLE FACTOR 1 ALPHA INHIBITOR-RELATED"/>
    <property type="match status" value="1"/>
</dbReference>
<evidence type="ECO:0000313" key="4">
    <source>
        <dbReference type="Proteomes" id="UP001138500"/>
    </source>
</evidence>
<dbReference type="AlphaFoldDB" id="A0A9W7SX65"/>
<feature type="compositionally biased region" description="Pro residues" evidence="1">
    <location>
        <begin position="17"/>
        <end position="39"/>
    </location>
</feature>
<organism evidence="3 4">
    <name type="scientific">Teratosphaeria destructans</name>
    <dbReference type="NCBI Taxonomy" id="418781"/>
    <lineage>
        <taxon>Eukaryota</taxon>
        <taxon>Fungi</taxon>
        <taxon>Dikarya</taxon>
        <taxon>Ascomycota</taxon>
        <taxon>Pezizomycotina</taxon>
        <taxon>Dothideomycetes</taxon>
        <taxon>Dothideomycetidae</taxon>
        <taxon>Mycosphaerellales</taxon>
        <taxon>Teratosphaeriaceae</taxon>
        <taxon>Teratosphaeria</taxon>
    </lineage>
</organism>
<dbReference type="PROSITE" id="PS51184">
    <property type="entry name" value="JMJC"/>
    <property type="match status" value="1"/>
</dbReference>
<dbReference type="OrthoDB" id="47172at2759"/>
<comment type="caution">
    <text evidence="3">The sequence shown here is derived from an EMBL/GenBank/DDBJ whole genome shotgun (WGS) entry which is preliminary data.</text>
</comment>
<keyword evidence="4" id="KW-1185">Reference proteome</keyword>
<feature type="region of interest" description="Disordered" evidence="1">
    <location>
        <begin position="1"/>
        <end position="56"/>
    </location>
</feature>
<reference evidence="3 4" key="1">
    <citation type="journal article" date="2018" name="IMA Fungus">
        <title>IMA Genome-F 10: Nine draft genome sequences of Claviceps purpurea s.lat., including C. arundinis, C. humidiphila, and C. cf. spartinae, pseudomolecules for the pitch canker pathogen Fusarium circinatum, draft genome of Davidsoniella eucalypti, Grosmannia galeiformis, Quambalaria eucalypti, and Teratosphaeria destructans.</title>
        <authorList>
            <person name="Wingfield B.D."/>
            <person name="Liu M."/>
            <person name="Nguyen H.D."/>
            <person name="Lane F.A."/>
            <person name="Morgan S.W."/>
            <person name="De Vos L."/>
            <person name="Wilken P.M."/>
            <person name="Duong T.A."/>
            <person name="Aylward J."/>
            <person name="Coetzee M.P."/>
            <person name="Dadej K."/>
            <person name="De Beer Z.W."/>
            <person name="Findlay W."/>
            <person name="Havenga M."/>
            <person name="Kolarik M."/>
            <person name="Menzies J.G."/>
            <person name="Naidoo K."/>
            <person name="Pochopski O."/>
            <person name="Shoukouhi P."/>
            <person name="Santana Q.C."/>
            <person name="Seifert K.A."/>
            <person name="Soal N."/>
            <person name="Steenkamp E.T."/>
            <person name="Tatham C.T."/>
            <person name="van der Nest M.A."/>
            <person name="Wingfield M.J."/>
        </authorList>
    </citation>
    <scope>NUCLEOTIDE SEQUENCE [LARGE SCALE GENOMIC DNA]</scope>
    <source>
        <strain evidence="3">CMW44962</strain>
    </source>
</reference>
<feature type="compositionally biased region" description="Basic residues" evidence="1">
    <location>
        <begin position="1"/>
        <end position="16"/>
    </location>
</feature>
<name>A0A9W7SX65_9PEZI</name>
<dbReference type="SUPFAM" id="SSF51197">
    <property type="entry name" value="Clavaminate synthase-like"/>
    <property type="match status" value="1"/>
</dbReference>
<protein>
    <submittedName>
        <fullName evidence="3">Clavaminate synthase-like protein</fullName>
    </submittedName>
</protein>
<accession>A0A9W7SX65</accession>
<dbReference type="Pfam" id="PF13621">
    <property type="entry name" value="Cupin_8"/>
    <property type="match status" value="1"/>
</dbReference>
<gene>
    <name evidence="3" type="ORF">Tdes44962_MAKER08242</name>
</gene>
<dbReference type="SMART" id="SM00558">
    <property type="entry name" value="JmjC"/>
    <property type="match status" value="1"/>
</dbReference>
<feature type="domain" description="JmjC" evidence="2">
    <location>
        <begin position="6"/>
        <end position="170"/>
    </location>
</feature>
<evidence type="ECO:0000259" key="2">
    <source>
        <dbReference type="PROSITE" id="PS51184"/>
    </source>
</evidence>
<dbReference type="InterPro" id="IPR041667">
    <property type="entry name" value="Cupin_8"/>
</dbReference>